<evidence type="ECO:0000256" key="4">
    <source>
        <dbReference type="ARBA" id="ARBA00022833"/>
    </source>
</evidence>
<keyword evidence="4" id="KW-0862">Zinc</keyword>
<evidence type="ECO:0000256" key="6">
    <source>
        <dbReference type="SAM" id="MobiDB-lite"/>
    </source>
</evidence>
<keyword evidence="9" id="KW-1185">Reference proteome</keyword>
<feature type="compositionally biased region" description="Basic and acidic residues" evidence="6">
    <location>
        <begin position="190"/>
        <end position="205"/>
    </location>
</feature>
<gene>
    <name evidence="8" type="ORF">RI543_003815</name>
</gene>
<protein>
    <recommendedName>
        <fullName evidence="7">Arf-GAP domain-containing protein</fullName>
    </recommendedName>
</protein>
<dbReference type="AlphaFoldDB" id="A0AAN7WSD9"/>
<dbReference type="GO" id="GO:0008270">
    <property type="term" value="F:zinc ion binding"/>
    <property type="evidence" value="ECO:0007669"/>
    <property type="project" value="UniProtKB-KW"/>
</dbReference>
<dbReference type="SUPFAM" id="SSF57863">
    <property type="entry name" value="ArfGap/RecO-like zinc finger"/>
    <property type="match status" value="1"/>
</dbReference>
<evidence type="ECO:0000259" key="7">
    <source>
        <dbReference type="PROSITE" id="PS50115"/>
    </source>
</evidence>
<evidence type="ECO:0000313" key="9">
    <source>
        <dbReference type="Proteomes" id="UP001306508"/>
    </source>
</evidence>
<dbReference type="PANTHER" id="PTHR45686">
    <property type="entry name" value="ADP-RIBOSYLATION FACTOR GTPASE ACTIVATING PROTEIN 3, ISOFORM H-RELATED"/>
    <property type="match status" value="1"/>
</dbReference>
<proteinExistence type="predicted"/>
<organism evidence="8 9">
    <name type="scientific">Arxiozyma heterogenica</name>
    <dbReference type="NCBI Taxonomy" id="278026"/>
    <lineage>
        <taxon>Eukaryota</taxon>
        <taxon>Fungi</taxon>
        <taxon>Dikarya</taxon>
        <taxon>Ascomycota</taxon>
        <taxon>Saccharomycotina</taxon>
        <taxon>Saccharomycetes</taxon>
        <taxon>Saccharomycetales</taxon>
        <taxon>Saccharomycetaceae</taxon>
        <taxon>Arxiozyma</taxon>
    </lineage>
</organism>
<evidence type="ECO:0000256" key="2">
    <source>
        <dbReference type="ARBA" id="ARBA00022723"/>
    </source>
</evidence>
<dbReference type="Gene3D" id="1.10.220.150">
    <property type="entry name" value="Arf GTPase activating protein"/>
    <property type="match status" value="1"/>
</dbReference>
<dbReference type="PANTHER" id="PTHR45686:SF4">
    <property type="entry name" value="ADP-RIBOSYLATION FACTOR GTPASE ACTIVATING PROTEIN 3, ISOFORM H"/>
    <property type="match status" value="1"/>
</dbReference>
<dbReference type="InterPro" id="IPR038508">
    <property type="entry name" value="ArfGAP_dom_sf"/>
</dbReference>
<comment type="caution">
    <text evidence="8">The sequence shown here is derived from an EMBL/GenBank/DDBJ whole genome shotgun (WGS) entry which is preliminary data.</text>
</comment>
<feature type="region of interest" description="Disordered" evidence="6">
    <location>
        <begin position="184"/>
        <end position="205"/>
    </location>
</feature>
<keyword evidence="2" id="KW-0479">Metal-binding</keyword>
<sequence length="320" mass="36720">MDYRTILQDRLHGSPHYNQCSDCHSRNPTWCSMTYHVFLCTRCATLHKQLLNKDPYVSRIKSITLDHWPPDELETFCNDRNPIVKTQMNCTTNNVFDLQDLINRKYIQPMLSNGKNNRAGSMKISGRRRAQDYELSKFATQIRQIQNQSSTFFTIDNIVEALLISRGNVASAYDLLQDFDSYNHNNNQANRRDNITPPELPKRPNNEIKPAIFDGTNIISSQYTNNSSNNNSSTSINAPRPAIFDGTVDLTQPNIYQQGIIQPAINQVPAMMTQPTVYQQNIPQPLPVNYVPNTTSTTAQQQYVYPSNYVIPQYYPMQQQ</sequence>
<dbReference type="Pfam" id="PF01412">
    <property type="entry name" value="ArfGap"/>
    <property type="match status" value="1"/>
</dbReference>
<dbReference type="Proteomes" id="UP001306508">
    <property type="component" value="Unassembled WGS sequence"/>
</dbReference>
<evidence type="ECO:0000256" key="3">
    <source>
        <dbReference type="ARBA" id="ARBA00022771"/>
    </source>
</evidence>
<accession>A0AAN7WSD9</accession>
<dbReference type="PROSITE" id="PS50115">
    <property type="entry name" value="ARFGAP"/>
    <property type="match status" value="1"/>
</dbReference>
<keyword evidence="3 5" id="KW-0863">Zinc-finger</keyword>
<dbReference type="InterPro" id="IPR037278">
    <property type="entry name" value="ARFGAP/RecO"/>
</dbReference>
<name>A0AAN7WSD9_9SACH</name>
<dbReference type="PRINTS" id="PR00405">
    <property type="entry name" value="REVINTRACTNG"/>
</dbReference>
<feature type="domain" description="Arf-GAP" evidence="7">
    <location>
        <begin position="5"/>
        <end position="97"/>
    </location>
</feature>
<dbReference type="GO" id="GO:0000139">
    <property type="term" value="C:Golgi membrane"/>
    <property type="evidence" value="ECO:0007669"/>
    <property type="project" value="GOC"/>
</dbReference>
<evidence type="ECO:0000256" key="5">
    <source>
        <dbReference type="PROSITE-ProRule" id="PRU00288"/>
    </source>
</evidence>
<dbReference type="InterPro" id="IPR001164">
    <property type="entry name" value="ArfGAP_dom"/>
</dbReference>
<dbReference type="SMART" id="SM00105">
    <property type="entry name" value="ArfGap"/>
    <property type="match status" value="1"/>
</dbReference>
<reference evidence="9" key="1">
    <citation type="submission" date="2023-07" db="EMBL/GenBank/DDBJ databases">
        <title>A draft genome of Kazachstania heterogenica Y-27499.</title>
        <authorList>
            <person name="Donic C."/>
            <person name="Kralova J.S."/>
            <person name="Fidel L."/>
            <person name="Ben-Dor S."/>
            <person name="Jung S."/>
        </authorList>
    </citation>
    <scope>NUCLEOTIDE SEQUENCE [LARGE SCALE GENOMIC DNA]</scope>
    <source>
        <strain evidence="9">Y27499</strain>
    </source>
</reference>
<dbReference type="GO" id="GO:0005096">
    <property type="term" value="F:GTPase activator activity"/>
    <property type="evidence" value="ECO:0007669"/>
    <property type="project" value="UniProtKB-KW"/>
</dbReference>
<evidence type="ECO:0000313" key="8">
    <source>
        <dbReference type="EMBL" id="KAK5778888.1"/>
    </source>
</evidence>
<dbReference type="GO" id="GO:0048205">
    <property type="term" value="P:COPI coating of Golgi vesicle"/>
    <property type="evidence" value="ECO:0007669"/>
    <property type="project" value="TreeGrafter"/>
</dbReference>
<keyword evidence="1" id="KW-0343">GTPase activation</keyword>
<evidence type="ECO:0000256" key="1">
    <source>
        <dbReference type="ARBA" id="ARBA00022468"/>
    </source>
</evidence>
<dbReference type="EMBL" id="JAWIZZ010000051">
    <property type="protein sequence ID" value="KAK5778888.1"/>
    <property type="molecule type" value="Genomic_DNA"/>
</dbReference>